<dbReference type="EMBL" id="LJCR01000915">
    <property type="protein sequence ID" value="KPV51430.1"/>
    <property type="molecule type" value="Genomic_DNA"/>
</dbReference>
<proteinExistence type="predicted"/>
<dbReference type="InterPro" id="IPR006230">
    <property type="entry name" value="MutL"/>
</dbReference>
<accession>A0A0P9CYD2</accession>
<evidence type="ECO:0000313" key="2">
    <source>
        <dbReference type="Proteomes" id="UP000050509"/>
    </source>
</evidence>
<organism evidence="1 2">
    <name type="scientific">Kouleothrix aurantiaca</name>
    <dbReference type="NCBI Taxonomy" id="186479"/>
    <lineage>
        <taxon>Bacteria</taxon>
        <taxon>Bacillati</taxon>
        <taxon>Chloroflexota</taxon>
        <taxon>Chloroflexia</taxon>
        <taxon>Chloroflexales</taxon>
        <taxon>Roseiflexineae</taxon>
        <taxon>Roseiflexaceae</taxon>
        <taxon>Kouleothrix</taxon>
    </lineage>
</organism>
<comment type="caution">
    <text evidence="1">The sequence shown here is derived from an EMBL/GenBank/DDBJ whole genome shotgun (WGS) entry which is preliminary data.</text>
</comment>
<dbReference type="Proteomes" id="UP000050509">
    <property type="component" value="Unassembled WGS sequence"/>
</dbReference>
<sequence length="243" mass="25960">MPHNSGALLLANIGSVTTRVTLLDVVDGEIRLIGQASVPSTTEPPYENAVIGILDAATQLSEITGRQLMRDGSLLLPQTNERDGVNSVVAHTSATPPLNIVIAAVSNEMSARSAARASRSTYTTIMQTITLDDAAGRSNGSAPEGDRSWIERQVQTLMSLRPDLVIIAGGLEDGAQDALVRLAHIVGLTAFTTRVDADGQQRQDINKRRVLFAGNTFARERVIEALSSRADLQVIDNVRPALD</sequence>
<gene>
    <name evidence="1" type="ORF">SE17_21210</name>
</gene>
<dbReference type="Pfam" id="PF13941">
    <property type="entry name" value="MutL"/>
    <property type="match status" value="1"/>
</dbReference>
<keyword evidence="2" id="KW-1185">Reference proteome</keyword>
<reference evidence="1 2" key="1">
    <citation type="submission" date="2015-09" db="EMBL/GenBank/DDBJ databases">
        <title>Draft genome sequence of Kouleothrix aurantiaca JCM 19913.</title>
        <authorList>
            <person name="Hemp J."/>
        </authorList>
    </citation>
    <scope>NUCLEOTIDE SEQUENCE [LARGE SCALE GENOMIC DNA]</scope>
    <source>
        <strain evidence="1 2">COM-B</strain>
    </source>
</reference>
<name>A0A0P9CYD2_9CHLR</name>
<feature type="non-terminal residue" evidence="1">
    <location>
        <position position="243"/>
    </location>
</feature>
<protein>
    <submittedName>
        <fullName evidence="1">Uncharacterized protein</fullName>
    </submittedName>
</protein>
<evidence type="ECO:0000313" key="1">
    <source>
        <dbReference type="EMBL" id="KPV51430.1"/>
    </source>
</evidence>
<dbReference type="AlphaFoldDB" id="A0A0P9CYD2"/>